<dbReference type="GO" id="GO:0016799">
    <property type="term" value="F:hydrolase activity, hydrolyzing N-glycosyl compounds"/>
    <property type="evidence" value="ECO:0007669"/>
    <property type="project" value="TreeGrafter"/>
</dbReference>
<dbReference type="SUPFAM" id="SSF102405">
    <property type="entry name" value="MCP/YpsA-like"/>
    <property type="match status" value="1"/>
</dbReference>
<sequence>MAATPNRQFKNICVLSGFNYGKYKEFVEATIDLGRSIAERKLRLVYGGGNRGLSKLVSEAVFLRGSQVLGIIPRPLKPLGSLSDPPTEEELVVSGFMHVLLTTLRSRSNGWSNFKSQHHTWHHLTPSDLPKERLRFGGLMGGSGRPEYKDSDPPTCFTNHCHVAQSWPLNHERLRFGQDCQLSHALISIVSSFHHPISARSTGKVNFFYTSPILSRS</sequence>
<dbReference type="Gene3D" id="3.40.50.450">
    <property type="match status" value="1"/>
</dbReference>
<reference evidence="1 2" key="1">
    <citation type="submission" date="2024-05" db="EMBL/GenBank/DDBJ databases">
        <title>Haplotype-resolved chromosome-level genome assembly of Huyou (Citrus changshanensis).</title>
        <authorList>
            <person name="Miao C."/>
            <person name="Chen W."/>
            <person name="Wu Y."/>
            <person name="Wang L."/>
            <person name="Zhao S."/>
            <person name="Grierson D."/>
            <person name="Xu C."/>
            <person name="Chen K."/>
        </authorList>
    </citation>
    <scope>NUCLEOTIDE SEQUENCE [LARGE SCALE GENOMIC DNA]</scope>
    <source>
        <strain evidence="1">01-14</strain>
        <tissue evidence="1">Leaf</tissue>
    </source>
</reference>
<evidence type="ECO:0000313" key="1">
    <source>
        <dbReference type="EMBL" id="KAK9199816.1"/>
    </source>
</evidence>
<dbReference type="Proteomes" id="UP001428341">
    <property type="component" value="Unassembled WGS sequence"/>
</dbReference>
<dbReference type="GO" id="GO:0005829">
    <property type="term" value="C:cytosol"/>
    <property type="evidence" value="ECO:0007669"/>
    <property type="project" value="TreeGrafter"/>
</dbReference>
<name>A0AAP0M6P4_9ROSI</name>
<protein>
    <submittedName>
        <fullName evidence="1">Uncharacterized protein</fullName>
    </submittedName>
</protein>
<proteinExistence type="predicted"/>
<evidence type="ECO:0000313" key="2">
    <source>
        <dbReference type="Proteomes" id="UP001428341"/>
    </source>
</evidence>
<comment type="caution">
    <text evidence="1">The sequence shown here is derived from an EMBL/GenBank/DDBJ whole genome shotgun (WGS) entry which is preliminary data.</text>
</comment>
<organism evidence="1 2">
    <name type="scientific">Citrus x changshan-huyou</name>
    <dbReference type="NCBI Taxonomy" id="2935761"/>
    <lineage>
        <taxon>Eukaryota</taxon>
        <taxon>Viridiplantae</taxon>
        <taxon>Streptophyta</taxon>
        <taxon>Embryophyta</taxon>
        <taxon>Tracheophyta</taxon>
        <taxon>Spermatophyta</taxon>
        <taxon>Magnoliopsida</taxon>
        <taxon>eudicotyledons</taxon>
        <taxon>Gunneridae</taxon>
        <taxon>Pentapetalae</taxon>
        <taxon>rosids</taxon>
        <taxon>malvids</taxon>
        <taxon>Sapindales</taxon>
        <taxon>Rutaceae</taxon>
        <taxon>Aurantioideae</taxon>
        <taxon>Citrus</taxon>
    </lineage>
</organism>
<accession>A0AAP0M6P4</accession>
<dbReference type="GO" id="GO:0009691">
    <property type="term" value="P:cytokinin biosynthetic process"/>
    <property type="evidence" value="ECO:0007669"/>
    <property type="project" value="TreeGrafter"/>
</dbReference>
<dbReference type="PANTHER" id="PTHR31223:SF56">
    <property type="entry name" value="CYTOKININ RIBOSIDE 5'-MONOPHOSPHATE PHOSPHORIBOHYDROLASE"/>
    <property type="match status" value="1"/>
</dbReference>
<keyword evidence="2" id="KW-1185">Reference proteome</keyword>
<dbReference type="GO" id="GO:0005634">
    <property type="term" value="C:nucleus"/>
    <property type="evidence" value="ECO:0007669"/>
    <property type="project" value="TreeGrafter"/>
</dbReference>
<dbReference type="AlphaFoldDB" id="A0AAP0M6P4"/>
<dbReference type="PANTHER" id="PTHR31223">
    <property type="entry name" value="LOG FAMILY PROTEIN YJL055W"/>
    <property type="match status" value="1"/>
</dbReference>
<dbReference type="EMBL" id="JBCGBO010000005">
    <property type="protein sequence ID" value="KAK9199816.1"/>
    <property type="molecule type" value="Genomic_DNA"/>
</dbReference>
<gene>
    <name evidence="1" type="ORF">WN944_015009</name>
</gene>